<sequence>MRQRRGGGPDRRGVVHRVERSPRRDAFCAGHLDRTDGDGSRPRLLEAATLLALSPDQPTGARPTETTCSGTRAVVGVTGPGQAQDVLLFGYVDGQWQPVDEAEACAAGDSLPAAVVQSVCDAG</sequence>
<evidence type="ECO:0000313" key="3">
    <source>
        <dbReference type="EMBL" id="PZA22389.1"/>
    </source>
</evidence>
<protein>
    <submittedName>
        <fullName evidence="3">Uncharacterized protein</fullName>
    </submittedName>
</protein>
<proteinExistence type="predicted"/>
<reference evidence="3 4" key="1">
    <citation type="submission" date="2018-06" db="EMBL/GenBank/DDBJ databases">
        <title>Draft genome sequence of Modestobacter versicolor CP153-2.</title>
        <authorList>
            <person name="Gundlapally S.R."/>
        </authorList>
    </citation>
    <scope>NUCLEOTIDE SEQUENCE [LARGE SCALE GENOMIC DNA]</scope>
    <source>
        <strain evidence="3 4">CP153-2</strain>
    </source>
</reference>
<feature type="region of interest" description="Disordered" evidence="1">
    <location>
        <begin position="1"/>
        <end position="20"/>
    </location>
</feature>
<dbReference type="EMBL" id="JACIBU010000002">
    <property type="protein sequence ID" value="MBB3678294.1"/>
    <property type="molecule type" value="Genomic_DNA"/>
</dbReference>
<evidence type="ECO:0000313" key="5">
    <source>
        <dbReference type="Proteomes" id="UP000580718"/>
    </source>
</evidence>
<accession>A0A323VCH1</accession>
<organism evidence="3 4">
    <name type="scientific">Modestobacter versicolor</name>
    <dbReference type="NCBI Taxonomy" id="429133"/>
    <lineage>
        <taxon>Bacteria</taxon>
        <taxon>Bacillati</taxon>
        <taxon>Actinomycetota</taxon>
        <taxon>Actinomycetes</taxon>
        <taxon>Geodermatophilales</taxon>
        <taxon>Geodermatophilaceae</taxon>
        <taxon>Modestobacter</taxon>
    </lineage>
</organism>
<gene>
    <name evidence="3" type="ORF">DMO24_05235</name>
    <name evidence="2" type="ORF">FHX36_004083</name>
</gene>
<reference evidence="2 5" key="2">
    <citation type="submission" date="2020-08" db="EMBL/GenBank/DDBJ databases">
        <title>Sequencing the genomes of 1000 actinobacteria strains.</title>
        <authorList>
            <person name="Klenk H.-P."/>
        </authorList>
    </citation>
    <scope>NUCLEOTIDE SEQUENCE [LARGE SCALE GENOMIC DNA]</scope>
    <source>
        <strain evidence="2 5">DSM 16678</strain>
    </source>
</reference>
<evidence type="ECO:0000313" key="4">
    <source>
        <dbReference type="Proteomes" id="UP000247602"/>
    </source>
</evidence>
<comment type="caution">
    <text evidence="3">The sequence shown here is derived from an EMBL/GenBank/DDBJ whole genome shotgun (WGS) entry which is preliminary data.</text>
</comment>
<dbReference type="Proteomes" id="UP000247602">
    <property type="component" value="Unassembled WGS sequence"/>
</dbReference>
<dbReference type="Proteomes" id="UP000580718">
    <property type="component" value="Unassembled WGS sequence"/>
</dbReference>
<dbReference type="RefSeq" id="WP_110551287.1">
    <property type="nucleotide sequence ID" value="NZ_JACIBU010000002.1"/>
</dbReference>
<dbReference type="AlphaFoldDB" id="A0A323VCH1"/>
<dbReference type="EMBL" id="QKNV01000034">
    <property type="protein sequence ID" value="PZA22389.1"/>
    <property type="molecule type" value="Genomic_DNA"/>
</dbReference>
<name>A0A323VCH1_9ACTN</name>
<feature type="compositionally biased region" description="Basic and acidic residues" evidence="1">
    <location>
        <begin position="7"/>
        <end position="20"/>
    </location>
</feature>
<evidence type="ECO:0000256" key="1">
    <source>
        <dbReference type="SAM" id="MobiDB-lite"/>
    </source>
</evidence>
<evidence type="ECO:0000313" key="2">
    <source>
        <dbReference type="EMBL" id="MBB3678294.1"/>
    </source>
</evidence>
<keyword evidence="4" id="KW-1185">Reference proteome</keyword>